<protein>
    <submittedName>
        <fullName evidence="7">Pentulose/hexulose kinase</fullName>
    </submittedName>
</protein>
<dbReference type="GO" id="GO:0016301">
    <property type="term" value="F:kinase activity"/>
    <property type="evidence" value="ECO:0007669"/>
    <property type="project" value="UniProtKB-KW"/>
</dbReference>
<sequence length="482" mass="50505">MYLGIDIGTSVTKAALFGEGGQVLAFASHPTRLESPRRGWFEQRPDDVLDSVATVTRDVVARAGRAPRLLGLTGQGDGVWLAGEDGRPVRPAVSWLDSRAAGVLRRWMHSGVVEQAFRRTGNTMFPGAAAPVLAWLDEHEPASLDRAATAGYCKDLVMQRLTGVRATDVSDASLPFLDPVSRQYRADVLAMCGLSHRLDLLAPVARPSVTGALTPEAAALLGLGEGTPVAAGPFDLPACALGSGVTRPGEGHLIVGTTLACQVLVDSVDTAGEPAGMTLSTGTGDRWLRAMPAMVGTAALDWVLGLVGETHDALDGMLDACPPGAGGVTCLPYFSPSGERAPFVDPSATAAFDGLSLQTSGADLVRATCEAVAFAARHCFDAAGLDGDVAMCGGGTRSSRWLRMFADVLARPVRLAPQPETGARGAALAAARAFGDELDEAVWTAPMAVIEPDPDNAARYEDGYRDYRARVDAARGSWKEQW</sequence>
<gene>
    <name evidence="7" type="ORF">SacmaDRAFT_1344</name>
</gene>
<keyword evidence="2" id="KW-0119">Carbohydrate metabolism</keyword>
<dbReference type="RefSeq" id="WP_009153009.1">
    <property type="nucleotide sequence ID" value="NZ_CM001439.1"/>
</dbReference>
<dbReference type="InterPro" id="IPR018485">
    <property type="entry name" value="FGGY_C"/>
</dbReference>
<dbReference type="OrthoDB" id="9782710at2"/>
<dbReference type="HOGENOM" id="CLU_009281_3_1_11"/>
<feature type="domain" description="Carbohydrate kinase FGGY C-terminal" evidence="6">
    <location>
        <begin position="285"/>
        <end position="433"/>
    </location>
</feature>
<name>H5WZG1_9PSEU</name>
<accession>H5WZG1</accession>
<reference evidence="7 8" key="1">
    <citation type="journal article" date="2012" name="Stand. Genomic Sci.">
        <title>Genome sequence of the ocean sediment bacterium Saccharomonospora marina type strain (XMU15(T)).</title>
        <authorList>
            <person name="Klenk H.P."/>
            <person name="Lu M."/>
            <person name="Lucas S."/>
            <person name="Lapidus A."/>
            <person name="Copeland A."/>
            <person name="Pitluck S."/>
            <person name="Goodwin L.A."/>
            <person name="Han C."/>
            <person name="Tapia R."/>
            <person name="Brambilla E.M."/>
            <person name="Potter G."/>
            <person name="Land M."/>
            <person name="Ivanova N."/>
            <person name="Rohde M."/>
            <person name="Goker M."/>
            <person name="Detter J.C."/>
            <person name="Li W.J."/>
            <person name="Kyrpides N.C."/>
            <person name="Woyke T."/>
        </authorList>
    </citation>
    <scope>NUCLEOTIDE SEQUENCE [LARGE SCALE GENOMIC DNA]</scope>
    <source>
        <strain evidence="7 8">XMU15</strain>
    </source>
</reference>
<keyword evidence="3" id="KW-0808">Transferase</keyword>
<dbReference type="InterPro" id="IPR000577">
    <property type="entry name" value="Carb_kinase_FGGY"/>
</dbReference>
<dbReference type="InterPro" id="IPR043129">
    <property type="entry name" value="ATPase_NBD"/>
</dbReference>
<dbReference type="EMBL" id="CM001439">
    <property type="protein sequence ID" value="EHR49623.1"/>
    <property type="molecule type" value="Genomic_DNA"/>
</dbReference>
<feature type="domain" description="Carbohydrate kinase FGGY N-terminal" evidence="5">
    <location>
        <begin position="1"/>
        <end position="242"/>
    </location>
</feature>
<dbReference type="InterPro" id="IPR018484">
    <property type="entry name" value="FGGY_N"/>
</dbReference>
<dbReference type="InterPro" id="IPR050406">
    <property type="entry name" value="FGGY_Carb_Kinase"/>
</dbReference>
<dbReference type="Proteomes" id="UP000004926">
    <property type="component" value="Chromosome"/>
</dbReference>
<dbReference type="STRING" id="882083.SacmaDRAFT_1344"/>
<keyword evidence="2" id="KW-0859">Xylose metabolism</keyword>
<dbReference type="Pfam" id="PF02782">
    <property type="entry name" value="FGGY_C"/>
    <property type="match status" value="1"/>
</dbReference>
<dbReference type="GO" id="GO:0042732">
    <property type="term" value="P:D-xylose metabolic process"/>
    <property type="evidence" value="ECO:0007669"/>
    <property type="project" value="UniProtKB-KW"/>
</dbReference>
<evidence type="ECO:0000259" key="5">
    <source>
        <dbReference type="Pfam" id="PF00370"/>
    </source>
</evidence>
<keyword evidence="8" id="KW-1185">Reference proteome</keyword>
<dbReference type="PIRSF" id="PIRSF000538">
    <property type="entry name" value="GlpK"/>
    <property type="match status" value="1"/>
</dbReference>
<dbReference type="PANTHER" id="PTHR43095">
    <property type="entry name" value="SUGAR KINASE"/>
    <property type="match status" value="1"/>
</dbReference>
<dbReference type="SUPFAM" id="SSF53067">
    <property type="entry name" value="Actin-like ATPase domain"/>
    <property type="match status" value="2"/>
</dbReference>
<dbReference type="Pfam" id="PF00370">
    <property type="entry name" value="FGGY_N"/>
    <property type="match status" value="1"/>
</dbReference>
<evidence type="ECO:0000313" key="7">
    <source>
        <dbReference type="EMBL" id="EHR49623.1"/>
    </source>
</evidence>
<evidence type="ECO:0000259" key="6">
    <source>
        <dbReference type="Pfam" id="PF02782"/>
    </source>
</evidence>
<evidence type="ECO:0000256" key="3">
    <source>
        <dbReference type="ARBA" id="ARBA00022679"/>
    </source>
</evidence>
<dbReference type="PANTHER" id="PTHR43095:SF5">
    <property type="entry name" value="XYLULOSE KINASE"/>
    <property type="match status" value="1"/>
</dbReference>
<evidence type="ECO:0000313" key="8">
    <source>
        <dbReference type="Proteomes" id="UP000004926"/>
    </source>
</evidence>
<dbReference type="AlphaFoldDB" id="H5WZG1"/>
<evidence type="ECO:0000256" key="1">
    <source>
        <dbReference type="ARBA" id="ARBA00009156"/>
    </source>
</evidence>
<organism evidence="7 8">
    <name type="scientific">Saccharomonospora marina XMU15</name>
    <dbReference type="NCBI Taxonomy" id="882083"/>
    <lineage>
        <taxon>Bacteria</taxon>
        <taxon>Bacillati</taxon>
        <taxon>Actinomycetota</taxon>
        <taxon>Actinomycetes</taxon>
        <taxon>Pseudonocardiales</taxon>
        <taxon>Pseudonocardiaceae</taxon>
        <taxon>Saccharomonospora</taxon>
    </lineage>
</organism>
<evidence type="ECO:0000256" key="2">
    <source>
        <dbReference type="ARBA" id="ARBA00022629"/>
    </source>
</evidence>
<dbReference type="Gene3D" id="3.30.420.40">
    <property type="match status" value="2"/>
</dbReference>
<proteinExistence type="inferred from homology"/>
<dbReference type="eggNOG" id="COG1070">
    <property type="taxonomic scope" value="Bacteria"/>
</dbReference>
<keyword evidence="4 7" id="KW-0418">Kinase</keyword>
<comment type="similarity">
    <text evidence="1">Belongs to the FGGY kinase family.</text>
</comment>
<evidence type="ECO:0000256" key="4">
    <source>
        <dbReference type="ARBA" id="ARBA00022777"/>
    </source>
</evidence>